<reference evidence="2" key="1">
    <citation type="submission" date="2020-09" db="EMBL/GenBank/DDBJ databases">
        <title>Genome seq and assembly of Limnohabitants sp.</title>
        <authorList>
            <person name="Chhetri G."/>
        </authorList>
    </citation>
    <scope>NUCLEOTIDE SEQUENCE</scope>
    <source>
        <strain evidence="2">JUR4</strain>
    </source>
</reference>
<dbReference type="Gene3D" id="3.40.50.410">
    <property type="entry name" value="von Willebrand factor, type A domain"/>
    <property type="match status" value="1"/>
</dbReference>
<evidence type="ECO:0000259" key="1">
    <source>
        <dbReference type="PROSITE" id="PS50234"/>
    </source>
</evidence>
<gene>
    <name evidence="2" type="ORF">IC609_15670</name>
</gene>
<dbReference type="PROSITE" id="PS50234">
    <property type="entry name" value="VWFA"/>
    <property type="match status" value="1"/>
</dbReference>
<comment type="caution">
    <text evidence="2">The sequence shown here is derived from an EMBL/GenBank/DDBJ whole genome shotgun (WGS) entry which is preliminary data.</text>
</comment>
<dbReference type="InterPro" id="IPR002035">
    <property type="entry name" value="VWF_A"/>
</dbReference>
<dbReference type="InterPro" id="IPR036465">
    <property type="entry name" value="vWFA_dom_sf"/>
</dbReference>
<dbReference type="RefSeq" id="WP_191820467.1">
    <property type="nucleotide sequence ID" value="NZ_JACYFT010000006.1"/>
</dbReference>
<protein>
    <submittedName>
        <fullName evidence="2">VWA domain-containing protein</fullName>
    </submittedName>
</protein>
<dbReference type="EMBL" id="JACYFT010000006">
    <property type="protein sequence ID" value="MBD8051975.1"/>
    <property type="molecule type" value="Genomic_DNA"/>
</dbReference>
<feature type="domain" description="VWFA" evidence="1">
    <location>
        <begin position="49"/>
        <end position="220"/>
    </location>
</feature>
<dbReference type="AlphaFoldDB" id="A0A927FIF4"/>
<evidence type="ECO:0000313" key="2">
    <source>
        <dbReference type="EMBL" id="MBD8051975.1"/>
    </source>
</evidence>
<evidence type="ECO:0000313" key="3">
    <source>
        <dbReference type="Proteomes" id="UP000647424"/>
    </source>
</evidence>
<dbReference type="Pfam" id="PF00092">
    <property type="entry name" value="VWA"/>
    <property type="match status" value="1"/>
</dbReference>
<dbReference type="SUPFAM" id="SSF53300">
    <property type="entry name" value="vWA-like"/>
    <property type="match status" value="1"/>
</dbReference>
<sequence length="241" mass="26061">MPYQQPPNLNQKSKMCMAQNANTAGDSIMDRVLSRQAPNLVQPLVSVSNIYAFLDVSGSMQSKIMDATGATVALFEHAKRGRSQTSDANISILTFADKPCEILPLQSIDEPLPGAQNLQTGGGTRLAPALELAFQRQQAWKAPKNYLKSRAWYVVLSDGAVADFDASRQIYEKIKASGGRIVTVGFQAAPDDIAQLRSLSGDLFFDATQQSALHQFFSRLGATITSNNNASPQVIKALALN</sequence>
<dbReference type="SMART" id="SM00327">
    <property type="entry name" value="VWA"/>
    <property type="match status" value="1"/>
</dbReference>
<keyword evidence="3" id="KW-1185">Reference proteome</keyword>
<dbReference type="Proteomes" id="UP000647424">
    <property type="component" value="Unassembled WGS sequence"/>
</dbReference>
<proteinExistence type="predicted"/>
<organism evidence="2 3">
    <name type="scientific">Limnohabitans radicicola</name>
    <dbReference type="NCBI Taxonomy" id="2771427"/>
    <lineage>
        <taxon>Bacteria</taxon>
        <taxon>Pseudomonadati</taxon>
        <taxon>Pseudomonadota</taxon>
        <taxon>Betaproteobacteria</taxon>
        <taxon>Burkholderiales</taxon>
        <taxon>Comamonadaceae</taxon>
        <taxon>Limnohabitans</taxon>
    </lineage>
</organism>
<name>A0A927FIF4_9BURK</name>
<accession>A0A927FIF4</accession>
<dbReference type="CDD" id="cd00198">
    <property type="entry name" value="vWFA"/>
    <property type="match status" value="1"/>
</dbReference>